<comment type="function">
    <text evidence="6 9">Catalyzes cyclization of the linear tetrapyrrole, hydroxymethylbilane, to the macrocyclic uroporphyrinogen III.</text>
</comment>
<dbReference type="EMBL" id="JPVZ01000002">
    <property type="protein sequence ID" value="OAZ10842.1"/>
    <property type="molecule type" value="Genomic_DNA"/>
</dbReference>
<protein>
    <recommendedName>
        <fullName evidence="7 9">Uroporphyrinogen-III synthase</fullName>
        <ecNumber evidence="3 9">4.2.1.75</ecNumber>
    </recommendedName>
</protein>
<dbReference type="GO" id="GO:0006780">
    <property type="term" value="P:uroporphyrinogen III biosynthetic process"/>
    <property type="evidence" value="ECO:0007669"/>
    <property type="project" value="UniProtKB-UniRule"/>
</dbReference>
<evidence type="ECO:0000256" key="7">
    <source>
        <dbReference type="ARBA" id="ARBA00040167"/>
    </source>
</evidence>
<dbReference type="CDD" id="cd06578">
    <property type="entry name" value="HemD"/>
    <property type="match status" value="1"/>
</dbReference>
<dbReference type="InterPro" id="IPR039793">
    <property type="entry name" value="UROS/Hem4"/>
</dbReference>
<dbReference type="Proteomes" id="UP000094009">
    <property type="component" value="Unassembled WGS sequence"/>
</dbReference>
<keyword evidence="4 9" id="KW-0456">Lyase</keyword>
<sequence length="239" mass="26222">MGPLVLNTRPDTDSTDLLAALDKRGYRHLSAPMLNITFPVPTGPLDIKKYQAVIFTSANGVRAFAKLTGDRSLPAYCVGDATARMCATFGFDDVYSANGDINDLATLIRKKVDPAHGPLFHPAARKTAGDLGQMLLTDGYEVDRQTVYEAHESNSVPEDVLEALRNHHIEAVLFFSPRTAETFVKLVRSYKLERDLSGTSAICLSPAVQSKISDLTWYRTRVASQPTQEYLLSELGSLS</sequence>
<comment type="pathway">
    <text evidence="1 9">Porphyrin-containing compound metabolism; protoporphyrin-IX biosynthesis; coproporphyrinogen-III from 5-aminolevulinate: step 3/4.</text>
</comment>
<evidence type="ECO:0000256" key="6">
    <source>
        <dbReference type="ARBA" id="ARBA00037589"/>
    </source>
</evidence>
<comment type="caution">
    <text evidence="11">The sequence shown here is derived from an EMBL/GenBank/DDBJ whole genome shotgun (WGS) entry which is preliminary data.</text>
</comment>
<name>A0A853L1F8_9PROT</name>
<organism evidence="11 12">
    <name type="scientific">Thalassospira tepidiphila MCCC 1A03514</name>
    <dbReference type="NCBI Taxonomy" id="1177930"/>
    <lineage>
        <taxon>Bacteria</taxon>
        <taxon>Pseudomonadati</taxon>
        <taxon>Pseudomonadota</taxon>
        <taxon>Alphaproteobacteria</taxon>
        <taxon>Rhodospirillales</taxon>
        <taxon>Thalassospiraceae</taxon>
        <taxon>Thalassospira</taxon>
    </lineage>
</organism>
<evidence type="ECO:0000313" key="11">
    <source>
        <dbReference type="EMBL" id="OAZ10842.1"/>
    </source>
</evidence>
<feature type="domain" description="Tetrapyrrole biosynthesis uroporphyrinogen III synthase" evidence="10">
    <location>
        <begin position="17"/>
        <end position="232"/>
    </location>
</feature>
<dbReference type="Pfam" id="PF02602">
    <property type="entry name" value="HEM4"/>
    <property type="match status" value="1"/>
</dbReference>
<evidence type="ECO:0000256" key="9">
    <source>
        <dbReference type="RuleBase" id="RU366031"/>
    </source>
</evidence>
<dbReference type="GO" id="GO:0004852">
    <property type="term" value="F:uroporphyrinogen-III synthase activity"/>
    <property type="evidence" value="ECO:0007669"/>
    <property type="project" value="UniProtKB-UniRule"/>
</dbReference>
<dbReference type="SUPFAM" id="SSF69618">
    <property type="entry name" value="HemD-like"/>
    <property type="match status" value="1"/>
</dbReference>
<evidence type="ECO:0000313" key="12">
    <source>
        <dbReference type="Proteomes" id="UP000094009"/>
    </source>
</evidence>
<dbReference type="InterPro" id="IPR003754">
    <property type="entry name" value="4pyrrol_synth_uPrphyn_synth"/>
</dbReference>
<evidence type="ECO:0000256" key="2">
    <source>
        <dbReference type="ARBA" id="ARBA00008133"/>
    </source>
</evidence>
<dbReference type="GO" id="GO:0006782">
    <property type="term" value="P:protoporphyrinogen IX biosynthetic process"/>
    <property type="evidence" value="ECO:0007669"/>
    <property type="project" value="UniProtKB-UniRule"/>
</dbReference>
<dbReference type="UniPathway" id="UPA00251">
    <property type="reaction ID" value="UER00320"/>
</dbReference>
<dbReference type="Gene3D" id="3.40.50.10090">
    <property type="match status" value="2"/>
</dbReference>
<reference evidence="11 12" key="1">
    <citation type="submission" date="2014-07" db="EMBL/GenBank/DDBJ databases">
        <title>Draft genome sequence of Thalassospira tepidiphila 1-1B.</title>
        <authorList>
            <person name="Lai Q."/>
            <person name="Shao Z."/>
        </authorList>
    </citation>
    <scope>NUCLEOTIDE SEQUENCE [LARGE SCALE GENOMIC DNA]</scope>
    <source>
        <strain evidence="11 12">MCCC 1A03514</strain>
    </source>
</reference>
<evidence type="ECO:0000256" key="4">
    <source>
        <dbReference type="ARBA" id="ARBA00023239"/>
    </source>
</evidence>
<dbReference type="InterPro" id="IPR036108">
    <property type="entry name" value="4pyrrol_syn_uPrphyn_synt_sf"/>
</dbReference>
<accession>A0A853L1F8</accession>
<keyword evidence="5 9" id="KW-0627">Porphyrin biosynthesis</keyword>
<dbReference type="PANTHER" id="PTHR38042">
    <property type="entry name" value="UROPORPHYRINOGEN-III SYNTHASE, CHLOROPLASTIC"/>
    <property type="match status" value="1"/>
</dbReference>
<evidence type="ECO:0000259" key="10">
    <source>
        <dbReference type="Pfam" id="PF02602"/>
    </source>
</evidence>
<dbReference type="PANTHER" id="PTHR38042:SF1">
    <property type="entry name" value="UROPORPHYRINOGEN-III SYNTHASE, CHLOROPLASTIC"/>
    <property type="match status" value="1"/>
</dbReference>
<gene>
    <name evidence="11" type="ORF">TH4_04660</name>
</gene>
<evidence type="ECO:0000256" key="5">
    <source>
        <dbReference type="ARBA" id="ARBA00023244"/>
    </source>
</evidence>
<comment type="similarity">
    <text evidence="2 9">Belongs to the uroporphyrinogen-III synthase family.</text>
</comment>
<proteinExistence type="inferred from homology"/>
<dbReference type="EC" id="4.2.1.75" evidence="3 9"/>
<comment type="catalytic activity">
    <reaction evidence="8 9">
        <text>hydroxymethylbilane = uroporphyrinogen III + H2O</text>
        <dbReference type="Rhea" id="RHEA:18965"/>
        <dbReference type="ChEBI" id="CHEBI:15377"/>
        <dbReference type="ChEBI" id="CHEBI:57308"/>
        <dbReference type="ChEBI" id="CHEBI:57845"/>
        <dbReference type="EC" id="4.2.1.75"/>
    </reaction>
</comment>
<dbReference type="RefSeq" id="WP_064780108.1">
    <property type="nucleotide sequence ID" value="NZ_JPVZ01000002.1"/>
</dbReference>
<evidence type="ECO:0000256" key="3">
    <source>
        <dbReference type="ARBA" id="ARBA00013109"/>
    </source>
</evidence>
<evidence type="ECO:0000256" key="8">
    <source>
        <dbReference type="ARBA" id="ARBA00048617"/>
    </source>
</evidence>
<evidence type="ECO:0000256" key="1">
    <source>
        <dbReference type="ARBA" id="ARBA00004772"/>
    </source>
</evidence>
<dbReference type="AlphaFoldDB" id="A0A853L1F8"/>